<dbReference type="AlphaFoldDB" id="A0A7S0ZE96"/>
<name>A0A7S0ZE96_9RHOD</name>
<protein>
    <submittedName>
        <fullName evidence="2">Uncharacterized protein</fullName>
    </submittedName>
</protein>
<evidence type="ECO:0000256" key="1">
    <source>
        <dbReference type="SAM" id="MobiDB-lite"/>
    </source>
</evidence>
<feature type="region of interest" description="Disordered" evidence="1">
    <location>
        <begin position="1"/>
        <end position="86"/>
    </location>
</feature>
<gene>
    <name evidence="2" type="ORF">TOLI1172_LOCUS3509</name>
</gene>
<evidence type="ECO:0000313" key="2">
    <source>
        <dbReference type="EMBL" id="CAD8819120.1"/>
    </source>
</evidence>
<reference evidence="2" key="1">
    <citation type="submission" date="2021-01" db="EMBL/GenBank/DDBJ databases">
        <authorList>
            <person name="Corre E."/>
            <person name="Pelletier E."/>
            <person name="Niang G."/>
            <person name="Scheremetjew M."/>
            <person name="Finn R."/>
            <person name="Kale V."/>
            <person name="Holt S."/>
            <person name="Cochrane G."/>
            <person name="Meng A."/>
            <person name="Brown T."/>
            <person name="Cohen L."/>
        </authorList>
    </citation>
    <scope>NUCLEOTIDE SEQUENCE</scope>
    <source>
        <strain evidence="2">CCMP3278</strain>
    </source>
</reference>
<proteinExistence type="predicted"/>
<accession>A0A7S0ZE96</accession>
<sequence>MDTENSVQSGAPHLRVRSNNAGFGGVHAGKSSVLKTPKASERSDIYSTSKNKSILSTATPGTTRRALGDITNGTNAPASNVLSTTKKDPSMRQQLKELKSNPIQIQFTPKSKILPQQKAYEPSIPLNEDGSVQDIEYMPSSAVLSSHTPVYNPPRIHLDIGNEIDQETKYNDQQKVELFDINAEYNAVFRQFPSEHSDSDEEHHDLPKAKNSLKPKTIQFVSKNNRSCVTSDVFIL</sequence>
<feature type="compositionally biased region" description="Polar residues" evidence="1">
    <location>
        <begin position="71"/>
        <end position="84"/>
    </location>
</feature>
<organism evidence="2">
    <name type="scientific">Timspurckia oligopyrenoides</name>
    <dbReference type="NCBI Taxonomy" id="708627"/>
    <lineage>
        <taxon>Eukaryota</taxon>
        <taxon>Rhodophyta</taxon>
        <taxon>Bangiophyceae</taxon>
        <taxon>Porphyridiales</taxon>
        <taxon>Porphyridiaceae</taxon>
        <taxon>Timspurckia</taxon>
    </lineage>
</organism>
<feature type="compositionally biased region" description="Polar residues" evidence="1">
    <location>
        <begin position="45"/>
        <end position="62"/>
    </location>
</feature>
<dbReference type="EMBL" id="HBFP01004932">
    <property type="protein sequence ID" value="CAD8819120.1"/>
    <property type="molecule type" value="Transcribed_RNA"/>
</dbReference>